<evidence type="ECO:0000259" key="3">
    <source>
        <dbReference type="PROSITE" id="PS51186"/>
    </source>
</evidence>
<dbReference type="PANTHER" id="PTHR43877">
    <property type="entry name" value="AMINOALKYLPHOSPHONATE N-ACETYLTRANSFERASE-RELATED-RELATED"/>
    <property type="match status" value="1"/>
</dbReference>
<sequence>MSDFTIREVSDAEDDIAGAAHVMMRSVREDFQSEYDPTIHDDIDFLVDTYVRPVGPFMLVAVDDATGRIIATGGIRGGKLKGDTSPRHLIEAYDNPRVGQVVRVYVLREARRRGIAKAIVRAVLERAQAEGHYDKVVLHTFLHSPGAVPFWTAMGAQLVVDDTDGPTNAMFYEFGELTLSP</sequence>
<keyword evidence="5" id="KW-1185">Reference proteome</keyword>
<evidence type="ECO:0000256" key="2">
    <source>
        <dbReference type="ARBA" id="ARBA00023315"/>
    </source>
</evidence>
<organism evidence="4 5">
    <name type="scientific">Occultella glacieicola</name>
    <dbReference type="NCBI Taxonomy" id="2518684"/>
    <lineage>
        <taxon>Bacteria</taxon>
        <taxon>Bacillati</taxon>
        <taxon>Actinomycetota</taxon>
        <taxon>Actinomycetes</taxon>
        <taxon>Micrococcales</taxon>
        <taxon>Ruaniaceae</taxon>
        <taxon>Occultella</taxon>
    </lineage>
</organism>
<dbReference type="InterPro" id="IPR050832">
    <property type="entry name" value="Bact_Acetyltransf"/>
</dbReference>
<proteinExistence type="predicted"/>
<evidence type="ECO:0000256" key="1">
    <source>
        <dbReference type="ARBA" id="ARBA00022679"/>
    </source>
</evidence>
<protein>
    <submittedName>
        <fullName evidence="4">GNAT family N-acetyltransferase</fullName>
    </submittedName>
</protein>
<dbReference type="CDD" id="cd04301">
    <property type="entry name" value="NAT_SF"/>
    <property type="match status" value="1"/>
</dbReference>
<dbReference type="InterPro" id="IPR016181">
    <property type="entry name" value="Acyl_CoA_acyltransferase"/>
</dbReference>
<feature type="domain" description="N-acetyltransferase" evidence="3">
    <location>
        <begin position="4"/>
        <end position="178"/>
    </location>
</feature>
<dbReference type="InterPro" id="IPR000182">
    <property type="entry name" value="GNAT_dom"/>
</dbReference>
<accession>A0ABY2DZC3</accession>
<dbReference type="SUPFAM" id="SSF55729">
    <property type="entry name" value="Acyl-CoA N-acyltransferases (Nat)"/>
    <property type="match status" value="1"/>
</dbReference>
<reference evidence="4 5" key="1">
    <citation type="submission" date="2019-03" db="EMBL/GenBank/DDBJ databases">
        <title>Genomic features of bacteria from cold environments.</title>
        <authorList>
            <person name="Shen L."/>
        </authorList>
    </citation>
    <scope>NUCLEOTIDE SEQUENCE [LARGE SCALE GENOMIC DNA]</scope>
    <source>
        <strain evidence="5">T3246-1</strain>
    </source>
</reference>
<comment type="caution">
    <text evidence="4">The sequence shown here is derived from an EMBL/GenBank/DDBJ whole genome shotgun (WGS) entry which is preliminary data.</text>
</comment>
<dbReference type="Proteomes" id="UP000504882">
    <property type="component" value="Unassembled WGS sequence"/>
</dbReference>
<keyword evidence="2" id="KW-0012">Acyltransferase</keyword>
<evidence type="ECO:0000313" key="5">
    <source>
        <dbReference type="Proteomes" id="UP000504882"/>
    </source>
</evidence>
<dbReference type="Pfam" id="PF00583">
    <property type="entry name" value="Acetyltransf_1"/>
    <property type="match status" value="1"/>
</dbReference>
<name>A0ABY2DZC3_9MICO</name>
<dbReference type="Gene3D" id="3.40.630.30">
    <property type="match status" value="1"/>
</dbReference>
<keyword evidence="1" id="KW-0808">Transferase</keyword>
<dbReference type="EMBL" id="SMNA01000016">
    <property type="protein sequence ID" value="TDE88547.1"/>
    <property type="molecule type" value="Genomic_DNA"/>
</dbReference>
<evidence type="ECO:0000313" key="4">
    <source>
        <dbReference type="EMBL" id="TDE88547.1"/>
    </source>
</evidence>
<dbReference type="RefSeq" id="WP_133109987.1">
    <property type="nucleotide sequence ID" value="NZ_SMNA01000016.1"/>
</dbReference>
<dbReference type="PROSITE" id="PS51186">
    <property type="entry name" value="GNAT"/>
    <property type="match status" value="1"/>
</dbReference>
<dbReference type="PANTHER" id="PTHR43877:SF1">
    <property type="entry name" value="ACETYLTRANSFERASE"/>
    <property type="match status" value="1"/>
</dbReference>
<gene>
    <name evidence="4" type="ORF">EXU48_22745</name>
</gene>